<dbReference type="GO" id="GO:0005634">
    <property type="term" value="C:nucleus"/>
    <property type="evidence" value="ECO:0007669"/>
    <property type="project" value="UniProtKB-SubCell"/>
</dbReference>
<keyword evidence="11" id="KW-1185">Reference proteome</keyword>
<dbReference type="GO" id="GO:0048481">
    <property type="term" value="P:plant ovule development"/>
    <property type="evidence" value="ECO:0007669"/>
    <property type="project" value="TreeGrafter"/>
</dbReference>
<dbReference type="GO" id="GO:0045165">
    <property type="term" value="P:cell fate commitment"/>
    <property type="evidence" value="ECO:0007669"/>
    <property type="project" value="TreeGrafter"/>
</dbReference>
<evidence type="ECO:0000256" key="3">
    <source>
        <dbReference type="ARBA" id="ARBA00022723"/>
    </source>
</evidence>
<proteinExistence type="inferred from homology"/>
<keyword evidence="6" id="KW-0539">Nucleus</keyword>
<feature type="region of interest" description="Disordered" evidence="7">
    <location>
        <begin position="154"/>
        <end position="199"/>
    </location>
</feature>
<evidence type="ECO:0008006" key="12">
    <source>
        <dbReference type="Google" id="ProtNLM"/>
    </source>
</evidence>
<evidence type="ECO:0000256" key="1">
    <source>
        <dbReference type="ARBA" id="ARBA00004123"/>
    </source>
</evidence>
<evidence type="ECO:0000259" key="8">
    <source>
        <dbReference type="Pfam" id="PF04690"/>
    </source>
</evidence>
<feature type="domain" description="YABBY N-terminal" evidence="9">
    <location>
        <begin position="12"/>
        <end position="63"/>
    </location>
</feature>
<evidence type="ECO:0000256" key="4">
    <source>
        <dbReference type="ARBA" id="ARBA00022771"/>
    </source>
</evidence>
<dbReference type="EMBL" id="OX465079">
    <property type="protein sequence ID" value="CAI9275106.1"/>
    <property type="molecule type" value="Genomic_DNA"/>
</dbReference>
<evidence type="ECO:0000256" key="5">
    <source>
        <dbReference type="ARBA" id="ARBA00022833"/>
    </source>
</evidence>
<dbReference type="InterPro" id="IPR056775">
    <property type="entry name" value="YABBY_C"/>
</dbReference>
<dbReference type="PANTHER" id="PTHR31675">
    <property type="entry name" value="PROTEIN YABBY 6-RELATED"/>
    <property type="match status" value="1"/>
</dbReference>
<dbReference type="PANTHER" id="PTHR31675:SF8">
    <property type="entry name" value="AXIAL REGULATOR YABBY 4"/>
    <property type="match status" value="1"/>
</dbReference>
<dbReference type="SUPFAM" id="SSF47095">
    <property type="entry name" value="HMG-box"/>
    <property type="match status" value="1"/>
</dbReference>
<dbReference type="InterPro" id="IPR036910">
    <property type="entry name" value="HMG_box_dom_sf"/>
</dbReference>
<dbReference type="CDD" id="cd00084">
    <property type="entry name" value="HMG-box_SF"/>
    <property type="match status" value="1"/>
</dbReference>
<evidence type="ECO:0000256" key="6">
    <source>
        <dbReference type="ARBA" id="ARBA00023242"/>
    </source>
</evidence>
<comment type="similarity">
    <text evidence="2">Belongs to the YABBY family.</text>
</comment>
<evidence type="ECO:0000256" key="2">
    <source>
        <dbReference type="ARBA" id="ARBA00010325"/>
    </source>
</evidence>
<organism evidence="10 11">
    <name type="scientific">Lactuca saligna</name>
    <name type="common">Willowleaf lettuce</name>
    <dbReference type="NCBI Taxonomy" id="75948"/>
    <lineage>
        <taxon>Eukaryota</taxon>
        <taxon>Viridiplantae</taxon>
        <taxon>Streptophyta</taxon>
        <taxon>Embryophyta</taxon>
        <taxon>Tracheophyta</taxon>
        <taxon>Spermatophyta</taxon>
        <taxon>Magnoliopsida</taxon>
        <taxon>eudicotyledons</taxon>
        <taxon>Gunneridae</taxon>
        <taxon>Pentapetalae</taxon>
        <taxon>asterids</taxon>
        <taxon>campanulids</taxon>
        <taxon>Asterales</taxon>
        <taxon>Asteraceae</taxon>
        <taxon>Cichorioideae</taxon>
        <taxon>Cichorieae</taxon>
        <taxon>Lactucinae</taxon>
        <taxon>Lactuca</taxon>
    </lineage>
</organism>
<feature type="compositionally biased region" description="Low complexity" evidence="7">
    <location>
        <begin position="92"/>
        <end position="104"/>
    </location>
</feature>
<name>A0AA35YJE3_LACSI</name>
<dbReference type="Gene3D" id="1.10.30.10">
    <property type="entry name" value="High mobility group box domain"/>
    <property type="match status" value="1"/>
</dbReference>
<keyword evidence="5" id="KW-0862">Zinc</keyword>
<feature type="region of interest" description="Disordered" evidence="7">
    <location>
        <begin position="82"/>
        <end position="112"/>
    </location>
</feature>
<dbReference type="InterPro" id="IPR056776">
    <property type="entry name" value="YABBY_N"/>
</dbReference>
<dbReference type="Pfam" id="PF24868">
    <property type="entry name" value="YABBY_N"/>
    <property type="match status" value="1"/>
</dbReference>
<evidence type="ECO:0000313" key="11">
    <source>
        <dbReference type="Proteomes" id="UP001177003"/>
    </source>
</evidence>
<comment type="subcellular location">
    <subcellularLocation>
        <location evidence="1">Nucleus</location>
    </subcellularLocation>
</comment>
<dbReference type="GO" id="GO:0008270">
    <property type="term" value="F:zinc ion binding"/>
    <property type="evidence" value="ECO:0007669"/>
    <property type="project" value="UniProtKB-KW"/>
</dbReference>
<evidence type="ECO:0000256" key="7">
    <source>
        <dbReference type="SAM" id="MobiDB-lite"/>
    </source>
</evidence>
<feature type="domain" description="YABBY protein C-terminal" evidence="8">
    <location>
        <begin position="109"/>
        <end position="173"/>
    </location>
</feature>
<protein>
    <recommendedName>
        <fullName evidence="12">INNER NO OUTER</fullName>
    </recommendedName>
</protein>
<evidence type="ECO:0000259" key="9">
    <source>
        <dbReference type="Pfam" id="PF24868"/>
    </source>
</evidence>
<evidence type="ECO:0000313" key="10">
    <source>
        <dbReference type="EMBL" id="CAI9275106.1"/>
    </source>
</evidence>
<dbReference type="GO" id="GO:0009944">
    <property type="term" value="P:polarity specification of adaxial/abaxial axis"/>
    <property type="evidence" value="ECO:0007669"/>
    <property type="project" value="TreeGrafter"/>
</dbReference>
<keyword evidence="3" id="KW-0479">Metal-binding</keyword>
<dbReference type="AlphaFoldDB" id="A0AA35YJE3"/>
<keyword evidence="4" id="KW-0863">Zinc-finger</keyword>
<accession>A0AA35YJE3</accession>
<dbReference type="InterPro" id="IPR006780">
    <property type="entry name" value="YABBY"/>
</dbReference>
<dbReference type="Proteomes" id="UP001177003">
    <property type="component" value="Chromosome 3"/>
</dbReference>
<reference evidence="10" key="1">
    <citation type="submission" date="2023-04" db="EMBL/GenBank/DDBJ databases">
        <authorList>
            <person name="Vijverberg K."/>
            <person name="Xiong W."/>
            <person name="Schranz E."/>
        </authorList>
    </citation>
    <scope>NUCLEOTIDE SEQUENCE</scope>
</reference>
<sequence length="199" mass="22050">MSTLSHLFDLQQEQICYVQCGFCTTVLLVSVPCSCLSMVVTVKCGHCAGLLSVNMMRSSFLPLHLFPSINNQEEPTVEVCKEDEEVAKPPLSKRSSSPLISTSSSDEDNEDDLVLVNHVVNKPPEKRQRAPSAYNKFIKEEIIRLKTQHPNISHKLAFSTAAKNWAHSPPSQQNQGEKSKASDNEPTVMIQELGSEQPS</sequence>
<dbReference type="Pfam" id="PF04690">
    <property type="entry name" value="YABBY"/>
    <property type="match status" value="1"/>
</dbReference>
<gene>
    <name evidence="10" type="ORF">LSALG_LOCUS15153</name>
</gene>